<name>A0A6C0B2G4_9ZZZZ</name>
<dbReference type="AlphaFoldDB" id="A0A6C0B2G4"/>
<dbReference type="EMBL" id="MN739046">
    <property type="protein sequence ID" value="QHS85663.1"/>
    <property type="molecule type" value="Genomic_DNA"/>
</dbReference>
<evidence type="ECO:0000313" key="1">
    <source>
        <dbReference type="EMBL" id="QHS85663.1"/>
    </source>
</evidence>
<organism evidence="1">
    <name type="scientific">viral metagenome</name>
    <dbReference type="NCBI Taxonomy" id="1070528"/>
    <lineage>
        <taxon>unclassified sequences</taxon>
        <taxon>metagenomes</taxon>
        <taxon>organismal metagenomes</taxon>
    </lineage>
</organism>
<reference evidence="1" key="1">
    <citation type="journal article" date="2020" name="Nature">
        <title>Giant virus diversity and host interactions through global metagenomics.</title>
        <authorList>
            <person name="Schulz F."/>
            <person name="Roux S."/>
            <person name="Paez-Espino D."/>
            <person name="Jungbluth S."/>
            <person name="Walsh D.A."/>
            <person name="Denef V.J."/>
            <person name="McMahon K.D."/>
            <person name="Konstantinidis K.T."/>
            <person name="Eloe-Fadrosh E.A."/>
            <person name="Kyrpides N.C."/>
            <person name="Woyke T."/>
        </authorList>
    </citation>
    <scope>NUCLEOTIDE SEQUENCE</scope>
    <source>
        <strain evidence="1">GVMAG-M-3300009182-78</strain>
    </source>
</reference>
<accession>A0A6C0B2G4</accession>
<sequence>MSNPNPPQRIGYFDNICINNIKDIFTYNNSPAPNAIIIKRLNAFMNTMNYCKIDPVTGDVVGACNIKSERDAIKAELFDLMTPLDPTINNNAEEKKKWRQNNLQYLKNLYELFLNRLQSNIYIEQQVKEFIDNAVNIKKNGPYLLRNSAVDVIQSDVIYSFSDNIFIELCSKGERFIFFEKKKDPENPNDTDQWFQDCLPINSDQIFRDEQTYKNMIARINDNKPTIGNGTISESNAMQTLNKIADKLGSINNYATCKNFYTRNSEAISKVNILLLEINRIKTTYSRNQELELYTRNIKTPVKNFIDTLKEIYKNITLEEERVCFNKLKADEKQLLENIKSFNDNPAWGRALESVPTSGLSGENERILDSYYSDILKNNSDRYTDEQLALVFVTYFQIDKKMLTAEWLYFTLQNLAGQNDGTLQTIDIAETYTFRGTKFFIDGNMPSVINQKLKSKPFIEALKKVVAHTIMNEKNIPSISFQLKQTPNEIDDKRIHNHLKVSEVGNPPITNPPVFQGDNRLFGLFAPAVDKNGAVKPARQLVFTSLNDNGFFLEIQALNPNELDPNKIEKELILSPYNGINSRDESSMSAYLTYAYSYLTSAYEWIFGKTSESSFIRSHPNLIKSDEKFYQRELYSLVDAEKLQRRNAALYEGPPPILYNFNCDEKEDEEAGYIYGKGTFLMRSFVKNNYETIYQDPNDATKCLKILNIDVTYLAQTYQRFDKNNYGKKLYEILKSREDSIEAIKRRAKSEVLTIIKKTYGIKAPSDFPLQLLPFVGMVDGKPGSSMRNIKTISTPNNRNFLLDYAPLCGLYEKRLKNMKVDVNYNKQMNAQNKPTFHSSYTIDFDIEFDDLEKRVEIY</sequence>
<proteinExistence type="predicted"/>
<protein>
    <submittedName>
        <fullName evidence="1">Uncharacterized protein</fullName>
    </submittedName>
</protein>